<reference evidence="6 7" key="1">
    <citation type="submission" date="2019-03" db="EMBL/GenBank/DDBJ databases">
        <title>Genomic Encyclopedia of Type Strains, Phase IV (KMG-IV): sequencing the most valuable type-strain genomes for metagenomic binning, comparative biology and taxonomic classification.</title>
        <authorList>
            <person name="Goeker M."/>
        </authorList>
    </citation>
    <scope>NUCLEOTIDE SEQUENCE [LARGE SCALE GENOMIC DNA]</scope>
    <source>
        <strain evidence="6 7">DSM 101688</strain>
    </source>
</reference>
<keyword evidence="2" id="KW-0479">Metal-binding</keyword>
<dbReference type="AlphaFoldDB" id="A0A4R3JFK9"/>
<dbReference type="Pfam" id="PF04828">
    <property type="entry name" value="GFA"/>
    <property type="match status" value="1"/>
</dbReference>
<evidence type="ECO:0000256" key="2">
    <source>
        <dbReference type="ARBA" id="ARBA00022723"/>
    </source>
</evidence>
<name>A0A4R3JFK9_9PROT</name>
<organism evidence="6 7">
    <name type="scientific">Varunaivibrio sulfuroxidans</name>
    <dbReference type="NCBI Taxonomy" id="1773489"/>
    <lineage>
        <taxon>Bacteria</taxon>
        <taxon>Pseudomonadati</taxon>
        <taxon>Pseudomonadota</taxon>
        <taxon>Alphaproteobacteria</taxon>
        <taxon>Rhodospirillales</taxon>
        <taxon>Magnetovibrionaceae</taxon>
        <taxon>Varunaivibrio</taxon>
    </lineage>
</organism>
<feature type="domain" description="CENP-V/GFA" evidence="5">
    <location>
        <begin position="7"/>
        <end position="124"/>
    </location>
</feature>
<dbReference type="InterPro" id="IPR006913">
    <property type="entry name" value="CENP-V/GFA"/>
</dbReference>
<proteinExistence type="inferred from homology"/>
<comment type="similarity">
    <text evidence="1">Belongs to the Gfa family.</text>
</comment>
<keyword evidence="7" id="KW-1185">Reference proteome</keyword>
<evidence type="ECO:0000259" key="5">
    <source>
        <dbReference type="PROSITE" id="PS51891"/>
    </source>
</evidence>
<keyword evidence="4" id="KW-0456">Lyase</keyword>
<keyword evidence="3" id="KW-0862">Zinc</keyword>
<dbReference type="GO" id="GO:0046872">
    <property type="term" value="F:metal ion binding"/>
    <property type="evidence" value="ECO:0007669"/>
    <property type="project" value="UniProtKB-KW"/>
</dbReference>
<dbReference type="SUPFAM" id="SSF51316">
    <property type="entry name" value="Mss4-like"/>
    <property type="match status" value="1"/>
</dbReference>
<dbReference type="Gene3D" id="3.90.1590.10">
    <property type="entry name" value="glutathione-dependent formaldehyde- activating enzyme (gfa)"/>
    <property type="match status" value="1"/>
</dbReference>
<dbReference type="OrthoDB" id="9807246at2"/>
<evidence type="ECO:0000313" key="6">
    <source>
        <dbReference type="EMBL" id="TCS64929.1"/>
    </source>
</evidence>
<dbReference type="PANTHER" id="PTHR33337:SF40">
    <property type="entry name" value="CENP-V_GFA DOMAIN-CONTAINING PROTEIN-RELATED"/>
    <property type="match status" value="1"/>
</dbReference>
<dbReference type="EMBL" id="SLZW01000001">
    <property type="protein sequence ID" value="TCS64929.1"/>
    <property type="molecule type" value="Genomic_DNA"/>
</dbReference>
<dbReference type="InterPro" id="IPR011057">
    <property type="entry name" value="Mss4-like_sf"/>
</dbReference>
<sequence length="145" mass="15406">MESEHALDGGCFCKAVRLHITGPAMFAGHCHCTDCQKFSGGGHASAIIFATNDVHVSGETASFRYAADSGNHLTRHFCPVCGVHLYHINDAHPQMTTIPAGALDEPALFRPAFSIYGASAQAWDAPDDTLPSFAHMPPRGAIDDA</sequence>
<protein>
    <recommendedName>
        <fullName evidence="5">CENP-V/GFA domain-containing protein</fullName>
    </recommendedName>
</protein>
<accession>A0A4R3JFK9</accession>
<dbReference type="PROSITE" id="PS51891">
    <property type="entry name" value="CENP_V_GFA"/>
    <property type="match status" value="1"/>
</dbReference>
<evidence type="ECO:0000256" key="3">
    <source>
        <dbReference type="ARBA" id="ARBA00022833"/>
    </source>
</evidence>
<comment type="caution">
    <text evidence="6">The sequence shown here is derived from an EMBL/GenBank/DDBJ whole genome shotgun (WGS) entry which is preliminary data.</text>
</comment>
<dbReference type="RefSeq" id="WP_132937662.1">
    <property type="nucleotide sequence ID" value="NZ_CP119676.1"/>
</dbReference>
<dbReference type="GO" id="GO:0016846">
    <property type="term" value="F:carbon-sulfur lyase activity"/>
    <property type="evidence" value="ECO:0007669"/>
    <property type="project" value="InterPro"/>
</dbReference>
<dbReference type="Proteomes" id="UP000295304">
    <property type="component" value="Unassembled WGS sequence"/>
</dbReference>
<evidence type="ECO:0000256" key="1">
    <source>
        <dbReference type="ARBA" id="ARBA00005495"/>
    </source>
</evidence>
<evidence type="ECO:0000313" key="7">
    <source>
        <dbReference type="Proteomes" id="UP000295304"/>
    </source>
</evidence>
<dbReference type="PANTHER" id="PTHR33337">
    <property type="entry name" value="GFA DOMAIN-CONTAINING PROTEIN"/>
    <property type="match status" value="1"/>
</dbReference>
<gene>
    <name evidence="6" type="ORF">EDD55_101260</name>
</gene>
<evidence type="ECO:0000256" key="4">
    <source>
        <dbReference type="ARBA" id="ARBA00023239"/>
    </source>
</evidence>